<name>A0A7W4IMW0_9PROT</name>
<keyword evidence="3 6" id="KW-0413">Isomerase</keyword>
<evidence type="ECO:0000256" key="2">
    <source>
        <dbReference type="ARBA" id="ARBA00023110"/>
    </source>
</evidence>
<dbReference type="Proteomes" id="UP000561077">
    <property type="component" value="Unassembled WGS sequence"/>
</dbReference>
<dbReference type="AlphaFoldDB" id="A0A7W4IMW0"/>
<evidence type="ECO:0000259" key="5">
    <source>
        <dbReference type="Pfam" id="PF00160"/>
    </source>
</evidence>
<dbReference type="SUPFAM" id="SSF50891">
    <property type="entry name" value="Cyclophilin-like"/>
    <property type="match status" value="1"/>
</dbReference>
<dbReference type="Gene3D" id="2.40.100.10">
    <property type="entry name" value="Cyclophilin-like"/>
    <property type="match status" value="1"/>
</dbReference>
<keyword evidence="4" id="KW-0732">Signal</keyword>
<evidence type="ECO:0000256" key="3">
    <source>
        <dbReference type="ARBA" id="ARBA00023235"/>
    </source>
</evidence>
<dbReference type="Proteomes" id="UP000540490">
    <property type="component" value="Unassembled WGS sequence"/>
</dbReference>
<reference evidence="8 9" key="1">
    <citation type="submission" date="2020-04" db="EMBL/GenBank/DDBJ databases">
        <title>Description of novel Gluconacetobacter.</title>
        <authorList>
            <person name="Sombolestani A."/>
        </authorList>
    </citation>
    <scope>NUCLEOTIDE SEQUENCE [LARGE SCALE GENOMIC DNA]</scope>
    <source>
        <strain evidence="7 8">LMG 1728</strain>
        <strain evidence="6 9">LMG 1731</strain>
    </source>
</reference>
<dbReference type="Pfam" id="PF00160">
    <property type="entry name" value="Pro_isomerase"/>
    <property type="match status" value="1"/>
</dbReference>
<evidence type="ECO:0000313" key="7">
    <source>
        <dbReference type="EMBL" id="MBB2194938.1"/>
    </source>
</evidence>
<dbReference type="InterPro" id="IPR029000">
    <property type="entry name" value="Cyclophilin-like_dom_sf"/>
</dbReference>
<dbReference type="InterPro" id="IPR002130">
    <property type="entry name" value="Cyclophilin-type_PPIase_dom"/>
</dbReference>
<dbReference type="GO" id="GO:0003755">
    <property type="term" value="F:peptidyl-prolyl cis-trans isomerase activity"/>
    <property type="evidence" value="ECO:0007669"/>
    <property type="project" value="UniProtKB-KW"/>
</dbReference>
<dbReference type="EMBL" id="JABEQO010000020">
    <property type="protein sequence ID" value="MBB2165796.1"/>
    <property type="molecule type" value="Genomic_DNA"/>
</dbReference>
<feature type="chain" id="PRO_5031265646" description="peptidylprolyl isomerase" evidence="4">
    <location>
        <begin position="37"/>
        <end position="309"/>
    </location>
</feature>
<evidence type="ECO:0000256" key="1">
    <source>
        <dbReference type="ARBA" id="ARBA00013194"/>
    </source>
</evidence>
<keyword evidence="2" id="KW-0697">Rotamase</keyword>
<feature type="domain" description="PPIase cyclophilin-type" evidence="5">
    <location>
        <begin position="65"/>
        <end position="249"/>
    </location>
</feature>
<dbReference type="InterPro" id="IPR044665">
    <property type="entry name" value="E_coli_cyclophilin_A-like"/>
</dbReference>
<dbReference type="EC" id="5.2.1.8" evidence="1"/>
<feature type="signal peptide" evidence="4">
    <location>
        <begin position="1"/>
        <end position="36"/>
    </location>
</feature>
<accession>A0A7W4IMW0</accession>
<evidence type="ECO:0000313" key="8">
    <source>
        <dbReference type="Proteomes" id="UP000540490"/>
    </source>
</evidence>
<evidence type="ECO:0000313" key="6">
    <source>
        <dbReference type="EMBL" id="MBB2165796.1"/>
    </source>
</evidence>
<proteinExistence type="predicted"/>
<keyword evidence="8" id="KW-1185">Reference proteome</keyword>
<evidence type="ECO:0000313" key="9">
    <source>
        <dbReference type="Proteomes" id="UP000561077"/>
    </source>
</evidence>
<organism evidence="6 9">
    <name type="scientific">Gluconacetobacter dulcium</name>
    <dbReference type="NCBI Taxonomy" id="2729096"/>
    <lineage>
        <taxon>Bacteria</taxon>
        <taxon>Pseudomonadati</taxon>
        <taxon>Pseudomonadota</taxon>
        <taxon>Alphaproteobacteria</taxon>
        <taxon>Acetobacterales</taxon>
        <taxon>Acetobacteraceae</taxon>
        <taxon>Gluconacetobacter</taxon>
    </lineage>
</organism>
<dbReference type="EMBL" id="JABEQN010000020">
    <property type="protein sequence ID" value="MBB2194938.1"/>
    <property type="molecule type" value="Genomic_DNA"/>
</dbReference>
<gene>
    <name evidence="7" type="ORF">HLH25_15105</name>
    <name evidence="6" type="ORF">HLH26_14880</name>
</gene>
<evidence type="ECO:0000256" key="4">
    <source>
        <dbReference type="SAM" id="SignalP"/>
    </source>
</evidence>
<dbReference type="PANTHER" id="PTHR43246">
    <property type="entry name" value="PEPTIDYL-PROLYL CIS-TRANS ISOMERASE CYP38, CHLOROPLASTIC"/>
    <property type="match status" value="1"/>
</dbReference>
<protein>
    <recommendedName>
        <fullName evidence="1">peptidylprolyl isomerase</fullName>
        <ecNumber evidence="1">5.2.1.8</ecNumber>
    </recommendedName>
</protein>
<sequence>MLRFPACRHPFAAGMIVFMRRFLPIPALLLPNIAAAAPNPTPAEIVAHAPDAAWADVPPDRLLVMTLADGAQVTIELAPQFAPVHTGNIVRQARAHGWDGGAIVRVQDNYVVQWTTRDGKAKPPAGFVAHPPAEYDRARQDIAIRPLGFPDPYAPSSGFWSGWPVAAEGDRVWLPHCYGMVGAGRDMPPDTGDGQELYAVNSEAPRQLDRNLAVVGRVLTGMEHFGALPRGTAALGFYARKDQNVAIRSISLAADLPRASQPHLQVMRTDSPTFTEYLNARANRTDPFFVRPANGVALCNVPVPVRPKP</sequence>
<comment type="caution">
    <text evidence="6">The sequence shown here is derived from an EMBL/GenBank/DDBJ whole genome shotgun (WGS) entry which is preliminary data.</text>
</comment>